<dbReference type="Proteomes" id="UP000251891">
    <property type="component" value="Unassembled WGS sequence"/>
</dbReference>
<dbReference type="GO" id="GO:1904680">
    <property type="term" value="F:peptide transmembrane transporter activity"/>
    <property type="evidence" value="ECO:0007669"/>
    <property type="project" value="TreeGrafter"/>
</dbReference>
<feature type="domain" description="Solute-binding protein family 5" evidence="1">
    <location>
        <begin position="91"/>
        <end position="424"/>
    </location>
</feature>
<dbReference type="InterPro" id="IPR039424">
    <property type="entry name" value="SBP_5"/>
</dbReference>
<dbReference type="PANTHER" id="PTHR30290">
    <property type="entry name" value="PERIPLASMIC BINDING COMPONENT OF ABC TRANSPORTER"/>
    <property type="match status" value="1"/>
</dbReference>
<dbReference type="SUPFAM" id="SSF53850">
    <property type="entry name" value="Periplasmic binding protein-like II"/>
    <property type="match status" value="1"/>
</dbReference>
<sequence length="524" mass="56074">MGVTVQRVRNGNGERRRAARWAVAGGMVLASTATACGGSGGGGAARDVLRVATQQMPVQLDSCGPSNGSELAYTNVLYAPLIKADDRTGKLGPGLAESWEYSADKLGFSLKLKPYLKFQDDTPMDAAAVAKSLTQCKKMGNQVPEQVTGITADGDRTVVFKLSERYAALPDLLSGRMGMIASPTAREKDGDRFASRPVGAGPYELTDYKPGVSAELTRWDGYTAAGTPAAKVKKIEWRILKDNSALASEVLAGKVDYAWGFNTTLVAQLKDQSGITLGSNDVATGWTSINLNRSRPPLDDVRVRQAISHAIDRKAMAEAVSGGVWKAPTWGPYPARSPFFDPGVENAQPHDPAKARELLRQAGHGNGITIKAVALNTFPYADNAVVLKEQLKKVGIDLQVKAQPTAEATRNFYPGTDNLMLISAMGGTSPLYVYPRFYGQESPANVGEVRTAATPLVQKLLTTYGEDEQKQVMKQINAVSAGDVPFIGLYFIPELLAWRDDVTGATDSTSVQGNVNLAYLGLGR</sequence>
<dbReference type="GO" id="GO:0042597">
    <property type="term" value="C:periplasmic space"/>
    <property type="evidence" value="ECO:0007669"/>
    <property type="project" value="UniProtKB-ARBA"/>
</dbReference>
<dbReference type="InterPro" id="IPR030678">
    <property type="entry name" value="Peptide/Ni-bd"/>
</dbReference>
<dbReference type="AlphaFoldDB" id="A0A365H8Y5"/>
<dbReference type="PIRSF" id="PIRSF002741">
    <property type="entry name" value="MppA"/>
    <property type="match status" value="1"/>
</dbReference>
<dbReference type="GO" id="GO:0015833">
    <property type="term" value="P:peptide transport"/>
    <property type="evidence" value="ECO:0007669"/>
    <property type="project" value="TreeGrafter"/>
</dbReference>
<protein>
    <recommendedName>
        <fullName evidence="1">Solute-binding protein family 5 domain-containing protein</fullName>
    </recommendedName>
</protein>
<keyword evidence="3" id="KW-1185">Reference proteome</keyword>
<organism evidence="2 3">
    <name type="scientific">Actinomadura craniellae</name>
    <dbReference type="NCBI Taxonomy" id="2231787"/>
    <lineage>
        <taxon>Bacteria</taxon>
        <taxon>Bacillati</taxon>
        <taxon>Actinomycetota</taxon>
        <taxon>Actinomycetes</taxon>
        <taxon>Streptosporangiales</taxon>
        <taxon>Thermomonosporaceae</taxon>
        <taxon>Actinomadura</taxon>
    </lineage>
</organism>
<dbReference type="Gene3D" id="3.40.190.10">
    <property type="entry name" value="Periplasmic binding protein-like II"/>
    <property type="match status" value="1"/>
</dbReference>
<dbReference type="EMBL" id="QLYX01000003">
    <property type="protein sequence ID" value="RAY15590.1"/>
    <property type="molecule type" value="Genomic_DNA"/>
</dbReference>
<reference evidence="2 3" key="1">
    <citation type="submission" date="2018-06" db="EMBL/GenBank/DDBJ databases">
        <title>Actinomadura craniellae sp. nov. isolated from marine sponge Craniella sp.</title>
        <authorList>
            <person name="Li L."/>
            <person name="Xu Q.H."/>
            <person name="Lin H.W."/>
            <person name="Lu Y.H."/>
        </authorList>
    </citation>
    <scope>NUCLEOTIDE SEQUENCE [LARGE SCALE GENOMIC DNA]</scope>
    <source>
        <strain evidence="2 3">LHW63021</strain>
    </source>
</reference>
<evidence type="ECO:0000313" key="2">
    <source>
        <dbReference type="EMBL" id="RAY15590.1"/>
    </source>
</evidence>
<dbReference type="Pfam" id="PF00496">
    <property type="entry name" value="SBP_bac_5"/>
    <property type="match status" value="1"/>
</dbReference>
<name>A0A365H8Y5_9ACTN</name>
<accession>A0A365H8Y5</accession>
<dbReference type="Gene3D" id="3.10.105.10">
    <property type="entry name" value="Dipeptide-binding Protein, Domain 3"/>
    <property type="match status" value="1"/>
</dbReference>
<evidence type="ECO:0000313" key="3">
    <source>
        <dbReference type="Proteomes" id="UP000251891"/>
    </source>
</evidence>
<dbReference type="Gene3D" id="3.90.76.10">
    <property type="entry name" value="Dipeptide-binding Protein, Domain 1"/>
    <property type="match status" value="1"/>
</dbReference>
<comment type="caution">
    <text evidence="2">The sequence shown here is derived from an EMBL/GenBank/DDBJ whole genome shotgun (WGS) entry which is preliminary data.</text>
</comment>
<proteinExistence type="predicted"/>
<gene>
    <name evidence="2" type="ORF">DPM19_07290</name>
</gene>
<dbReference type="InterPro" id="IPR000914">
    <property type="entry name" value="SBP_5_dom"/>
</dbReference>
<dbReference type="GO" id="GO:0043190">
    <property type="term" value="C:ATP-binding cassette (ABC) transporter complex"/>
    <property type="evidence" value="ECO:0007669"/>
    <property type="project" value="InterPro"/>
</dbReference>
<evidence type="ECO:0000259" key="1">
    <source>
        <dbReference type="Pfam" id="PF00496"/>
    </source>
</evidence>